<keyword evidence="5" id="KW-1185">Reference proteome</keyword>
<feature type="domain" description="MIF4G-like type 1" evidence="2">
    <location>
        <begin position="337"/>
        <end position="526"/>
    </location>
</feature>
<dbReference type="SUPFAM" id="SSF48371">
    <property type="entry name" value="ARM repeat"/>
    <property type="match status" value="3"/>
</dbReference>
<dbReference type="InParanoid" id="A0A0D0DS55"/>
<gene>
    <name evidence="4" type="ORF">PAXRUDRAFT_826308</name>
</gene>
<dbReference type="GO" id="GO:0006406">
    <property type="term" value="P:mRNA export from nucleus"/>
    <property type="evidence" value="ECO:0007669"/>
    <property type="project" value="InterPro"/>
</dbReference>
<dbReference type="OrthoDB" id="10252707at2759"/>
<evidence type="ECO:0000259" key="3">
    <source>
        <dbReference type="Pfam" id="PF09090"/>
    </source>
</evidence>
<feature type="compositionally biased region" description="Basic residues" evidence="1">
    <location>
        <begin position="8"/>
        <end position="18"/>
    </location>
</feature>
<reference evidence="4 5" key="1">
    <citation type="submission" date="2014-04" db="EMBL/GenBank/DDBJ databases">
        <authorList>
            <consortium name="DOE Joint Genome Institute"/>
            <person name="Kuo A."/>
            <person name="Kohler A."/>
            <person name="Jargeat P."/>
            <person name="Nagy L.G."/>
            <person name="Floudas D."/>
            <person name="Copeland A."/>
            <person name="Barry K.W."/>
            <person name="Cichocki N."/>
            <person name="Veneault-Fourrey C."/>
            <person name="LaButti K."/>
            <person name="Lindquist E.A."/>
            <person name="Lipzen A."/>
            <person name="Lundell T."/>
            <person name="Morin E."/>
            <person name="Murat C."/>
            <person name="Sun H."/>
            <person name="Tunlid A."/>
            <person name="Henrissat B."/>
            <person name="Grigoriev I.V."/>
            <person name="Hibbett D.S."/>
            <person name="Martin F."/>
            <person name="Nordberg H.P."/>
            <person name="Cantor M.N."/>
            <person name="Hua S.X."/>
        </authorList>
    </citation>
    <scope>NUCLEOTIDE SEQUENCE [LARGE SCALE GENOMIC DNA]</scope>
    <source>
        <strain evidence="4 5">Ve08.2h10</strain>
    </source>
</reference>
<evidence type="ECO:0000259" key="2">
    <source>
        <dbReference type="Pfam" id="PF09088"/>
    </source>
</evidence>
<evidence type="ECO:0000256" key="1">
    <source>
        <dbReference type="SAM" id="MobiDB-lite"/>
    </source>
</evidence>
<reference evidence="5" key="2">
    <citation type="submission" date="2015-01" db="EMBL/GenBank/DDBJ databases">
        <title>Evolutionary Origins and Diversification of the Mycorrhizal Mutualists.</title>
        <authorList>
            <consortium name="DOE Joint Genome Institute"/>
            <consortium name="Mycorrhizal Genomics Consortium"/>
            <person name="Kohler A."/>
            <person name="Kuo A."/>
            <person name="Nagy L.G."/>
            <person name="Floudas D."/>
            <person name="Copeland A."/>
            <person name="Barry K.W."/>
            <person name="Cichocki N."/>
            <person name="Veneault-Fourrey C."/>
            <person name="LaButti K."/>
            <person name="Lindquist E.A."/>
            <person name="Lipzen A."/>
            <person name="Lundell T."/>
            <person name="Morin E."/>
            <person name="Murat C."/>
            <person name="Riley R."/>
            <person name="Ohm R."/>
            <person name="Sun H."/>
            <person name="Tunlid A."/>
            <person name="Henrissat B."/>
            <person name="Grigoriev I.V."/>
            <person name="Hibbett D.S."/>
            <person name="Martin F."/>
        </authorList>
    </citation>
    <scope>NUCLEOTIDE SEQUENCE [LARGE SCALE GENOMIC DNA]</scope>
    <source>
        <strain evidence="5">Ve08.2h10</strain>
    </source>
</reference>
<dbReference type="InterPro" id="IPR015172">
    <property type="entry name" value="MIF4G-like_typ-1"/>
</dbReference>
<feature type="region of interest" description="Disordered" evidence="1">
    <location>
        <begin position="1"/>
        <end position="32"/>
    </location>
</feature>
<evidence type="ECO:0008006" key="6">
    <source>
        <dbReference type="Google" id="ProtNLM"/>
    </source>
</evidence>
<sequence length="904" mass="101436">MSNDRYHRGAGGHRRRHNRDREEHDYHDRRREIYDSPEQVIKNTIIKMGEVDPTQEVPRVAKQIRDGPIIVPAISEGIRLGVTQQPYKIPYYAALLRLLHDPAPSQIESSTSSSAPSLGKQVLEDFWKGFQGYLDKLAWRDIRLCIHFFAHLMVAQVISIESMSALLQSFTTVLDEFGVSYGRGKNAALCAIEGLLIAGAVIKKSSSPNTGEIIKAIQSFNESITSSKLLVQPMVSLHSDSPVLENADELIDNGLTVLKALEESDFLDAWSNVPQPYLDYPDLDPTVSSPFELPSILVPPEVIELDGLATDAGEDAQVKKEDWPEHFFYLFDNTVTPEPASMSGFLIRSNVRDIIDIFEVNRKECARLLLEYPKWCVPGTFKPRSGAPPTEEDPNAKNWQLESAVIETILGTLFLFPEPPHKAVYYIALITELCKLSPSTVGPAVGKSIRKLYILLGNGLDVEISRRFAEWFAVHMSNFGFQWVWKEWVPDLALVEDHPKRTFVHRTIVFEVRLSYHDRILKTLPDPMQIDLNVIDNQAPGPEFEYEDPTNPYHDVAQSILSLLRGRSRVDEVISHIDTLRISLESTSIPLPHPHTSVDALIRSLAVQCLLSIGSRSFSHLLNAVERYLPLLRGLANPNPAHGGGDETEAKRNILDAAAFFWRRNQQMVGIVFDKLMQYQIVDPTDVVAWTFGHAGMLDGMGDGDPGRPSCIGAFEWDLIKGALDKANGRVMVARRKVAALRKEQDDSIARAKASGGADVASMEADADVKPIKQDDPAAESPQLKIALKAFTSLTREQKCALSRTIESFVSCLALSPSDPRHNPYGQSVTTEQAWQKRLTWSNDEWKTWETWGWYRHFCRMYAPYLRNYATTLSTVGFARIQDSVDPAAELMKKTWDIATGQEV</sequence>
<dbReference type="Pfam" id="PF09088">
    <property type="entry name" value="MIF4G_like"/>
    <property type="match status" value="1"/>
</dbReference>
<accession>A0A0D0DS55</accession>
<dbReference type="STRING" id="930991.A0A0D0DS55"/>
<dbReference type="InterPro" id="IPR015174">
    <property type="entry name" value="MIF4G-like_typ-2"/>
</dbReference>
<feature type="compositionally biased region" description="Basic and acidic residues" evidence="1">
    <location>
        <begin position="19"/>
        <end position="32"/>
    </location>
</feature>
<dbReference type="GO" id="GO:0003729">
    <property type="term" value="F:mRNA binding"/>
    <property type="evidence" value="ECO:0007669"/>
    <property type="project" value="TreeGrafter"/>
</dbReference>
<dbReference type="GO" id="GO:0000339">
    <property type="term" value="F:RNA cap binding"/>
    <property type="evidence" value="ECO:0007669"/>
    <property type="project" value="InterPro"/>
</dbReference>
<dbReference type="InterPro" id="IPR016024">
    <property type="entry name" value="ARM-type_fold"/>
</dbReference>
<dbReference type="PANTHER" id="PTHR12412">
    <property type="entry name" value="CAP BINDING PROTEIN"/>
    <property type="match status" value="1"/>
</dbReference>
<dbReference type="GO" id="GO:0000184">
    <property type="term" value="P:nuclear-transcribed mRNA catabolic process, nonsense-mediated decay"/>
    <property type="evidence" value="ECO:0007669"/>
    <property type="project" value="TreeGrafter"/>
</dbReference>
<dbReference type="PANTHER" id="PTHR12412:SF2">
    <property type="entry name" value="NUCLEAR CAP-BINDING PROTEIN SUBUNIT 1"/>
    <property type="match status" value="1"/>
</dbReference>
<dbReference type="AlphaFoldDB" id="A0A0D0DS55"/>
<dbReference type="HOGENOM" id="CLU_004991_0_0_1"/>
<dbReference type="GO" id="GO:0005634">
    <property type="term" value="C:nucleus"/>
    <property type="evidence" value="ECO:0007669"/>
    <property type="project" value="TreeGrafter"/>
</dbReference>
<dbReference type="InterPro" id="IPR027159">
    <property type="entry name" value="CBP80"/>
</dbReference>
<dbReference type="EMBL" id="KN825003">
    <property type="protein sequence ID" value="KIK96118.1"/>
    <property type="molecule type" value="Genomic_DNA"/>
</dbReference>
<evidence type="ECO:0000313" key="5">
    <source>
        <dbReference type="Proteomes" id="UP000054538"/>
    </source>
</evidence>
<protein>
    <recommendedName>
        <fullName evidence="6">Nuclear cap-binding protein subunit 1</fullName>
    </recommendedName>
</protein>
<name>A0A0D0DS55_9AGAM</name>
<dbReference type="Pfam" id="PF09090">
    <property type="entry name" value="MIF4G_like_2"/>
    <property type="match status" value="1"/>
</dbReference>
<feature type="domain" description="MIF4G-like type 2" evidence="3">
    <location>
        <begin position="544"/>
        <end position="866"/>
    </location>
</feature>
<dbReference type="Proteomes" id="UP000054538">
    <property type="component" value="Unassembled WGS sequence"/>
</dbReference>
<dbReference type="GO" id="GO:0005846">
    <property type="term" value="C:nuclear cap binding complex"/>
    <property type="evidence" value="ECO:0007669"/>
    <property type="project" value="InterPro"/>
</dbReference>
<evidence type="ECO:0000313" key="4">
    <source>
        <dbReference type="EMBL" id="KIK96118.1"/>
    </source>
</evidence>
<dbReference type="Gene3D" id="1.25.40.180">
    <property type="match status" value="3"/>
</dbReference>
<organism evidence="4 5">
    <name type="scientific">Paxillus rubicundulus Ve08.2h10</name>
    <dbReference type="NCBI Taxonomy" id="930991"/>
    <lineage>
        <taxon>Eukaryota</taxon>
        <taxon>Fungi</taxon>
        <taxon>Dikarya</taxon>
        <taxon>Basidiomycota</taxon>
        <taxon>Agaricomycotina</taxon>
        <taxon>Agaricomycetes</taxon>
        <taxon>Agaricomycetidae</taxon>
        <taxon>Boletales</taxon>
        <taxon>Paxilineae</taxon>
        <taxon>Paxillaceae</taxon>
        <taxon>Paxillus</taxon>
    </lineage>
</organism>
<proteinExistence type="predicted"/>